<protein>
    <submittedName>
        <fullName evidence="2">DNA-binding protein RHL1</fullName>
    </submittedName>
</protein>
<feature type="region of interest" description="Disordered" evidence="1">
    <location>
        <begin position="113"/>
        <end position="167"/>
    </location>
</feature>
<reference evidence="2" key="1">
    <citation type="journal article" date="2023" name="Nat. Commun.">
        <title>Diploid and tetraploid genomes of Acorus and the evolution of monocots.</title>
        <authorList>
            <person name="Ma L."/>
            <person name="Liu K.W."/>
            <person name="Li Z."/>
            <person name="Hsiao Y.Y."/>
            <person name="Qi Y."/>
            <person name="Fu T."/>
            <person name="Tang G.D."/>
            <person name="Zhang D."/>
            <person name="Sun W.H."/>
            <person name="Liu D.K."/>
            <person name="Li Y."/>
            <person name="Chen G.Z."/>
            <person name="Liu X.D."/>
            <person name="Liao X.Y."/>
            <person name="Jiang Y.T."/>
            <person name="Yu X."/>
            <person name="Hao Y."/>
            <person name="Huang J."/>
            <person name="Zhao X.W."/>
            <person name="Ke S."/>
            <person name="Chen Y.Y."/>
            <person name="Wu W.L."/>
            <person name="Hsu J.L."/>
            <person name="Lin Y.F."/>
            <person name="Huang M.D."/>
            <person name="Li C.Y."/>
            <person name="Huang L."/>
            <person name="Wang Z.W."/>
            <person name="Zhao X."/>
            <person name="Zhong W.Y."/>
            <person name="Peng D.H."/>
            <person name="Ahmad S."/>
            <person name="Lan S."/>
            <person name="Zhang J.S."/>
            <person name="Tsai W.C."/>
            <person name="Van de Peer Y."/>
            <person name="Liu Z.J."/>
        </authorList>
    </citation>
    <scope>NUCLEOTIDE SEQUENCE</scope>
    <source>
        <strain evidence="2">CP</strain>
    </source>
</reference>
<keyword evidence="2" id="KW-0238">DNA-binding</keyword>
<dbReference type="InterPro" id="IPR038859">
    <property type="entry name" value="RHL1"/>
</dbReference>
<feature type="compositionally biased region" description="Polar residues" evidence="1">
    <location>
        <begin position="269"/>
        <end position="289"/>
    </location>
</feature>
<comment type="caution">
    <text evidence="2">The sequence shown here is derived from an EMBL/GenBank/DDBJ whole genome shotgun (WGS) entry which is preliminary data.</text>
</comment>
<feature type="compositionally biased region" description="Basic and acidic residues" evidence="1">
    <location>
        <begin position="125"/>
        <end position="146"/>
    </location>
</feature>
<dbReference type="AlphaFoldDB" id="A0AAV9DA61"/>
<accession>A0AAV9DA61</accession>
<feature type="compositionally biased region" description="Acidic residues" evidence="1">
    <location>
        <begin position="326"/>
        <end position="352"/>
    </location>
</feature>
<dbReference type="EMBL" id="JAUJYO010000015">
    <property type="protein sequence ID" value="KAK1297273.1"/>
    <property type="molecule type" value="Genomic_DNA"/>
</dbReference>
<feature type="compositionally biased region" description="Basic and acidic residues" evidence="1">
    <location>
        <begin position="290"/>
        <end position="313"/>
    </location>
</feature>
<reference evidence="2" key="2">
    <citation type="submission" date="2023-06" db="EMBL/GenBank/DDBJ databases">
        <authorList>
            <person name="Ma L."/>
            <person name="Liu K.-W."/>
            <person name="Li Z."/>
            <person name="Hsiao Y.-Y."/>
            <person name="Qi Y."/>
            <person name="Fu T."/>
            <person name="Tang G."/>
            <person name="Zhang D."/>
            <person name="Sun W.-H."/>
            <person name="Liu D.-K."/>
            <person name="Li Y."/>
            <person name="Chen G.-Z."/>
            <person name="Liu X.-D."/>
            <person name="Liao X.-Y."/>
            <person name="Jiang Y.-T."/>
            <person name="Yu X."/>
            <person name="Hao Y."/>
            <person name="Huang J."/>
            <person name="Zhao X.-W."/>
            <person name="Ke S."/>
            <person name="Chen Y.-Y."/>
            <person name="Wu W.-L."/>
            <person name="Hsu J.-L."/>
            <person name="Lin Y.-F."/>
            <person name="Huang M.-D."/>
            <person name="Li C.-Y."/>
            <person name="Huang L."/>
            <person name="Wang Z.-W."/>
            <person name="Zhao X."/>
            <person name="Zhong W.-Y."/>
            <person name="Peng D.-H."/>
            <person name="Ahmad S."/>
            <person name="Lan S."/>
            <person name="Zhang J.-S."/>
            <person name="Tsai W.-C."/>
            <person name="Van De Peer Y."/>
            <person name="Liu Z.-J."/>
        </authorList>
    </citation>
    <scope>NUCLEOTIDE SEQUENCE</scope>
    <source>
        <strain evidence="2">CP</strain>
        <tissue evidence="2">Leaves</tissue>
    </source>
</reference>
<sequence>MVRPSSAAKKKQTSAPLEPSKTVLRHQGKDIVKKGQRKNRFLFSFPGLLAPLSGGRIGELSDLGTKNPKMYLDFPQGRMKLFGTIVYPRNKYLTLQFGRTSKSVMWKNADHDFKGGAGAASGETATKKPGKEHVEPLSPEVEAKDDVSDDSDPSTGKEFTSVLGATPVRHSARTAGKKFKFAESSPDDPVDSDADLSEVEVEKIVNCSTTNIHASKDEKDKGTNTLEEFQHSLVTVKRVRENSSDKQGSLKQSTISSLFGKVEKKLTGNAGSSTTLKGSVNKKQLTSSKKMQELVKGREKSNKGTLMKGKESGTRSGAKRKYIEVKEEDDIEEISSESQDEDDIDSDEEWGA</sequence>
<evidence type="ECO:0000313" key="2">
    <source>
        <dbReference type="EMBL" id="KAK1297273.1"/>
    </source>
</evidence>
<dbReference type="GO" id="GO:0042023">
    <property type="term" value="P:DNA endoreduplication"/>
    <property type="evidence" value="ECO:0007669"/>
    <property type="project" value="InterPro"/>
</dbReference>
<proteinExistence type="predicted"/>
<dbReference type="PANTHER" id="PTHR35698:SF2">
    <property type="entry name" value="DNA-BINDING PROTEIN RHL1"/>
    <property type="match status" value="1"/>
</dbReference>
<feature type="region of interest" description="Disordered" evidence="1">
    <location>
        <begin position="266"/>
        <end position="352"/>
    </location>
</feature>
<keyword evidence="3" id="KW-1185">Reference proteome</keyword>
<dbReference type="GO" id="GO:0003677">
    <property type="term" value="F:DNA binding"/>
    <property type="evidence" value="ECO:0007669"/>
    <property type="project" value="UniProtKB-KW"/>
</dbReference>
<feature type="region of interest" description="Disordered" evidence="1">
    <location>
        <begin position="1"/>
        <end position="21"/>
    </location>
</feature>
<dbReference type="Proteomes" id="UP001180020">
    <property type="component" value="Unassembled WGS sequence"/>
</dbReference>
<name>A0AAV9DA61_ACOCL</name>
<organism evidence="2 3">
    <name type="scientific">Acorus calamus</name>
    <name type="common">Sweet flag</name>
    <dbReference type="NCBI Taxonomy" id="4465"/>
    <lineage>
        <taxon>Eukaryota</taxon>
        <taxon>Viridiplantae</taxon>
        <taxon>Streptophyta</taxon>
        <taxon>Embryophyta</taxon>
        <taxon>Tracheophyta</taxon>
        <taxon>Spermatophyta</taxon>
        <taxon>Magnoliopsida</taxon>
        <taxon>Liliopsida</taxon>
        <taxon>Acoraceae</taxon>
        <taxon>Acorus</taxon>
    </lineage>
</organism>
<dbReference type="PANTHER" id="PTHR35698">
    <property type="entry name" value="DNA-BINDING PROTEIN RHL1"/>
    <property type="match status" value="1"/>
</dbReference>
<evidence type="ECO:0000313" key="3">
    <source>
        <dbReference type="Proteomes" id="UP001180020"/>
    </source>
</evidence>
<evidence type="ECO:0000256" key="1">
    <source>
        <dbReference type="SAM" id="MobiDB-lite"/>
    </source>
</evidence>
<gene>
    <name evidence="2" type="primary">RHL1</name>
    <name evidence="2" type="ORF">QJS10_CPB15g00033</name>
</gene>